<feature type="region of interest" description="Disordered" evidence="1">
    <location>
        <begin position="30"/>
        <end position="112"/>
    </location>
</feature>
<keyword evidence="5" id="KW-1185">Reference proteome</keyword>
<feature type="transmembrane region" description="Helical" evidence="2">
    <location>
        <begin position="119"/>
        <end position="140"/>
    </location>
</feature>
<protein>
    <recommendedName>
        <fullName evidence="6">Gram-positive cocci surface proteins LPxTG domain-containing protein</fullName>
    </recommendedName>
</protein>
<name>A0ABS1N7W2_9ACTN</name>
<keyword evidence="2" id="KW-1133">Transmembrane helix</keyword>
<organism evidence="4 5">
    <name type="scientific">Streptomyces coffeae</name>
    <dbReference type="NCBI Taxonomy" id="621382"/>
    <lineage>
        <taxon>Bacteria</taxon>
        <taxon>Bacillati</taxon>
        <taxon>Actinomycetota</taxon>
        <taxon>Actinomycetes</taxon>
        <taxon>Kitasatosporales</taxon>
        <taxon>Streptomycetaceae</taxon>
        <taxon>Streptomyces</taxon>
    </lineage>
</organism>
<feature type="compositionally biased region" description="Basic and acidic residues" evidence="1">
    <location>
        <begin position="97"/>
        <end position="109"/>
    </location>
</feature>
<feature type="signal peptide" evidence="3">
    <location>
        <begin position="1"/>
        <end position="27"/>
    </location>
</feature>
<evidence type="ECO:0000256" key="3">
    <source>
        <dbReference type="SAM" id="SignalP"/>
    </source>
</evidence>
<gene>
    <name evidence="4" type="ORF">JK363_05720</name>
</gene>
<comment type="caution">
    <text evidence="4">The sequence shown here is derived from an EMBL/GenBank/DDBJ whole genome shotgun (WGS) entry which is preliminary data.</text>
</comment>
<evidence type="ECO:0000313" key="5">
    <source>
        <dbReference type="Proteomes" id="UP000634229"/>
    </source>
</evidence>
<reference evidence="4 5" key="1">
    <citation type="submission" date="2021-01" db="EMBL/GenBank/DDBJ databases">
        <title>WGS of actinomycetes isolated from Thailand.</title>
        <authorList>
            <person name="Thawai C."/>
        </authorList>
    </citation>
    <scope>NUCLEOTIDE SEQUENCE [LARGE SCALE GENOMIC DNA]</scope>
    <source>
        <strain evidence="4 5">CA1R205</strain>
    </source>
</reference>
<evidence type="ECO:0008006" key="6">
    <source>
        <dbReference type="Google" id="ProtNLM"/>
    </source>
</evidence>
<proteinExistence type="predicted"/>
<evidence type="ECO:0000313" key="4">
    <source>
        <dbReference type="EMBL" id="MBL1096171.1"/>
    </source>
</evidence>
<feature type="chain" id="PRO_5046306005" description="Gram-positive cocci surface proteins LPxTG domain-containing protein" evidence="3">
    <location>
        <begin position="28"/>
        <end position="145"/>
    </location>
</feature>
<keyword evidence="2" id="KW-0472">Membrane</keyword>
<keyword evidence="2" id="KW-0812">Transmembrane</keyword>
<accession>A0ABS1N7W2</accession>
<evidence type="ECO:0000256" key="2">
    <source>
        <dbReference type="SAM" id="Phobius"/>
    </source>
</evidence>
<keyword evidence="3" id="KW-0732">Signal</keyword>
<feature type="compositionally biased region" description="Acidic residues" evidence="1">
    <location>
        <begin position="55"/>
        <end position="65"/>
    </location>
</feature>
<evidence type="ECO:0000256" key="1">
    <source>
        <dbReference type="SAM" id="MobiDB-lite"/>
    </source>
</evidence>
<dbReference type="RefSeq" id="WP_201872625.1">
    <property type="nucleotide sequence ID" value="NZ_JAERRF010000003.1"/>
</dbReference>
<dbReference type="EMBL" id="JAERRF010000003">
    <property type="protein sequence ID" value="MBL1096171.1"/>
    <property type="molecule type" value="Genomic_DNA"/>
</dbReference>
<sequence length="145" mass="15086">MNPALRTLPAAVLLVGAVLSAAPMARADDGGLAGTHAGEGRTHPGRTDTSTASPPDDDGGVNEEGEGGRSWQLVPRWTPSSLTVPETGEPPMARDLAPSERRYETRRTAAEPGDQAMRVLPLGTGLALTGLGLGLAFLGLRLRRQ</sequence>
<dbReference type="Proteomes" id="UP000634229">
    <property type="component" value="Unassembled WGS sequence"/>
</dbReference>